<comment type="caution">
    <text evidence="2">The sequence shown here is derived from an EMBL/GenBank/DDBJ whole genome shotgun (WGS) entry which is preliminary data.</text>
</comment>
<reference evidence="2" key="1">
    <citation type="submission" date="2021-03" db="EMBL/GenBank/DDBJ databases">
        <authorList>
            <person name="Tagirdzhanova G."/>
        </authorList>
    </citation>
    <scope>NUCLEOTIDE SEQUENCE</scope>
</reference>
<organism evidence="2 3">
    <name type="scientific">Heterodermia speciosa</name>
    <dbReference type="NCBI Taxonomy" id="116794"/>
    <lineage>
        <taxon>Eukaryota</taxon>
        <taxon>Fungi</taxon>
        <taxon>Dikarya</taxon>
        <taxon>Ascomycota</taxon>
        <taxon>Pezizomycotina</taxon>
        <taxon>Lecanoromycetes</taxon>
        <taxon>OSLEUM clade</taxon>
        <taxon>Lecanoromycetidae</taxon>
        <taxon>Caliciales</taxon>
        <taxon>Physciaceae</taxon>
        <taxon>Heterodermia</taxon>
    </lineage>
</organism>
<gene>
    <name evidence="2" type="ORF">HETSPECPRED_006452</name>
</gene>
<feature type="region of interest" description="Disordered" evidence="1">
    <location>
        <begin position="55"/>
        <end position="134"/>
    </location>
</feature>
<evidence type="ECO:0000256" key="1">
    <source>
        <dbReference type="SAM" id="MobiDB-lite"/>
    </source>
</evidence>
<protein>
    <submittedName>
        <fullName evidence="2">Uncharacterized protein</fullName>
    </submittedName>
</protein>
<dbReference type="EMBL" id="CAJPDS010000043">
    <property type="protein sequence ID" value="CAF9926911.1"/>
    <property type="molecule type" value="Genomic_DNA"/>
</dbReference>
<keyword evidence="3" id="KW-1185">Reference proteome</keyword>
<feature type="compositionally biased region" description="Basic and acidic residues" evidence="1">
    <location>
        <begin position="1"/>
        <end position="13"/>
    </location>
</feature>
<name>A0A8H3FLS1_9LECA</name>
<evidence type="ECO:0000313" key="3">
    <source>
        <dbReference type="Proteomes" id="UP000664521"/>
    </source>
</evidence>
<accession>A0A8H3FLS1</accession>
<feature type="compositionally biased region" description="Basic and acidic residues" evidence="1">
    <location>
        <begin position="123"/>
        <end position="134"/>
    </location>
</feature>
<sequence length="134" mass="14545">MISKEKHDGEKQIRSPLKTTQRSPISKPEWKTRFATMTALDPGYLALKEATGKSRVMEVKKKTTPQTTRGRRVRGARGGASERVTRPATTASQAIDIPSDESSDDGFRNLCLSGDGEFNASEDGDKAEGDGGMD</sequence>
<evidence type="ECO:0000313" key="2">
    <source>
        <dbReference type="EMBL" id="CAF9926911.1"/>
    </source>
</evidence>
<dbReference type="Proteomes" id="UP000664521">
    <property type="component" value="Unassembled WGS sequence"/>
</dbReference>
<feature type="region of interest" description="Disordered" evidence="1">
    <location>
        <begin position="1"/>
        <end position="29"/>
    </location>
</feature>
<proteinExistence type="predicted"/>
<dbReference type="AlphaFoldDB" id="A0A8H3FLS1"/>